<dbReference type="GO" id="GO:0003700">
    <property type="term" value="F:DNA-binding transcription factor activity"/>
    <property type="evidence" value="ECO:0007669"/>
    <property type="project" value="InterPro"/>
</dbReference>
<keyword evidence="2" id="KW-0238">DNA-binding</keyword>
<dbReference type="PROSITE" id="PS50949">
    <property type="entry name" value="HTH_GNTR"/>
    <property type="match status" value="1"/>
</dbReference>
<dbReference type="InterPro" id="IPR036388">
    <property type="entry name" value="WH-like_DNA-bd_sf"/>
</dbReference>
<dbReference type="Gene3D" id="1.20.120.530">
    <property type="entry name" value="GntR ligand-binding domain-like"/>
    <property type="match status" value="1"/>
</dbReference>
<dbReference type="KEGG" id="haa:A5892_01730"/>
<evidence type="ECO:0000256" key="2">
    <source>
        <dbReference type="ARBA" id="ARBA00023125"/>
    </source>
</evidence>
<evidence type="ECO:0000313" key="5">
    <source>
        <dbReference type="EMBL" id="ANF56338.1"/>
    </source>
</evidence>
<dbReference type="InterPro" id="IPR011711">
    <property type="entry name" value="GntR_C"/>
</dbReference>
<dbReference type="PANTHER" id="PTHR43537">
    <property type="entry name" value="TRANSCRIPTIONAL REGULATOR, GNTR FAMILY"/>
    <property type="match status" value="1"/>
</dbReference>
<keyword evidence="6" id="KW-1185">Reference proteome</keyword>
<evidence type="ECO:0000259" key="4">
    <source>
        <dbReference type="PROSITE" id="PS50949"/>
    </source>
</evidence>
<dbReference type="STRING" id="376489.A5892_01730"/>
<dbReference type="SUPFAM" id="SSF48008">
    <property type="entry name" value="GntR ligand-binding domain-like"/>
    <property type="match status" value="1"/>
</dbReference>
<sequence>MNSAELADRIAHDINTGELTSGTWLKQVDLEQRYQSSRAGVRKALDQLVSERLVEHVPNRGYHVCVLDTVQRRHIDEIRAVLESAAAADIVLQATVEDIHRLRTLATQFEEMIFKGSLLQQYEANLAFHRELLSKCTNRELVALAFAQRGRVAGARIGQWATRELAEHSSREHFAMIDAVERRDGEDLAQLIRRHILK</sequence>
<dbReference type="Proteomes" id="UP000077875">
    <property type="component" value="Chromosome"/>
</dbReference>
<dbReference type="InterPro" id="IPR008920">
    <property type="entry name" value="TF_FadR/GntR_C"/>
</dbReference>
<dbReference type="SUPFAM" id="SSF46785">
    <property type="entry name" value="Winged helix' DNA-binding domain"/>
    <property type="match status" value="1"/>
</dbReference>
<dbReference type="SMART" id="SM00895">
    <property type="entry name" value="FCD"/>
    <property type="match status" value="1"/>
</dbReference>
<dbReference type="SMART" id="SM00345">
    <property type="entry name" value="HTH_GNTR"/>
    <property type="match status" value="1"/>
</dbReference>
<dbReference type="GO" id="GO:0003677">
    <property type="term" value="F:DNA binding"/>
    <property type="evidence" value="ECO:0007669"/>
    <property type="project" value="UniProtKB-KW"/>
</dbReference>
<dbReference type="PANTHER" id="PTHR43537:SF49">
    <property type="entry name" value="TRANSCRIPTIONAL REGULATORY PROTEIN"/>
    <property type="match status" value="1"/>
</dbReference>
<reference evidence="5 6" key="1">
    <citation type="submission" date="2016-04" db="EMBL/GenBank/DDBJ databases">
        <title>Complete Genome Sequence of Halotalea alkalilenta IHB B 13600.</title>
        <authorList>
            <person name="Swarnkar M.K."/>
            <person name="Sharma A."/>
            <person name="Kaushal K."/>
            <person name="Soni R."/>
            <person name="Rana S."/>
            <person name="Singh A.K."/>
            <person name="Gulati A."/>
        </authorList>
    </citation>
    <scope>NUCLEOTIDE SEQUENCE [LARGE SCALE GENOMIC DNA]</scope>
    <source>
        <strain evidence="5 6">IHB B 13600</strain>
    </source>
</reference>
<dbReference type="Pfam" id="PF00392">
    <property type="entry name" value="GntR"/>
    <property type="match status" value="1"/>
</dbReference>
<evidence type="ECO:0000256" key="3">
    <source>
        <dbReference type="ARBA" id="ARBA00023163"/>
    </source>
</evidence>
<dbReference type="Gene3D" id="1.10.10.10">
    <property type="entry name" value="Winged helix-like DNA-binding domain superfamily/Winged helix DNA-binding domain"/>
    <property type="match status" value="1"/>
</dbReference>
<keyword evidence="3" id="KW-0804">Transcription</keyword>
<dbReference type="Pfam" id="PF07729">
    <property type="entry name" value="FCD"/>
    <property type="match status" value="1"/>
</dbReference>
<evidence type="ECO:0000313" key="6">
    <source>
        <dbReference type="Proteomes" id="UP000077875"/>
    </source>
</evidence>
<gene>
    <name evidence="5" type="ORF">A5892_01730</name>
</gene>
<dbReference type="AlphaFoldDB" id="A0A172YAT0"/>
<dbReference type="EMBL" id="CP015243">
    <property type="protein sequence ID" value="ANF56338.1"/>
    <property type="molecule type" value="Genomic_DNA"/>
</dbReference>
<dbReference type="InterPro" id="IPR036390">
    <property type="entry name" value="WH_DNA-bd_sf"/>
</dbReference>
<evidence type="ECO:0000256" key="1">
    <source>
        <dbReference type="ARBA" id="ARBA00023015"/>
    </source>
</evidence>
<protein>
    <submittedName>
        <fullName evidence="5">Transcriptional regulator</fullName>
    </submittedName>
</protein>
<dbReference type="RefSeq" id="WP_064121323.1">
    <property type="nucleotide sequence ID" value="NZ_CP015243.1"/>
</dbReference>
<accession>A0A172YAT0</accession>
<organism evidence="5 6">
    <name type="scientific">Halotalea alkalilenta</name>
    <dbReference type="NCBI Taxonomy" id="376489"/>
    <lineage>
        <taxon>Bacteria</taxon>
        <taxon>Pseudomonadati</taxon>
        <taxon>Pseudomonadota</taxon>
        <taxon>Gammaproteobacteria</taxon>
        <taxon>Oceanospirillales</taxon>
        <taxon>Halomonadaceae</taxon>
        <taxon>Halotalea</taxon>
    </lineage>
</organism>
<proteinExistence type="predicted"/>
<dbReference type="InterPro" id="IPR000524">
    <property type="entry name" value="Tscrpt_reg_HTH_GntR"/>
</dbReference>
<feature type="domain" description="HTH gntR-type" evidence="4">
    <location>
        <begin position="1"/>
        <end position="67"/>
    </location>
</feature>
<name>A0A172YAT0_9GAMM</name>
<keyword evidence="1" id="KW-0805">Transcription regulation</keyword>